<evidence type="ECO:0000256" key="2">
    <source>
        <dbReference type="PROSITE-ProRule" id="PRU00284"/>
    </source>
</evidence>
<dbReference type="Gene3D" id="1.10.287.950">
    <property type="entry name" value="Methyl-accepting chemotaxis protein"/>
    <property type="match status" value="1"/>
</dbReference>
<accession>A0ABY6Z7F1</accession>
<dbReference type="PANTHER" id="PTHR32089">
    <property type="entry name" value="METHYL-ACCEPTING CHEMOTAXIS PROTEIN MCPB"/>
    <property type="match status" value="1"/>
</dbReference>
<protein>
    <submittedName>
        <fullName evidence="4">Methyl-accepting chemotaxis protein</fullName>
    </submittedName>
</protein>
<evidence type="ECO:0000313" key="5">
    <source>
        <dbReference type="Proteomes" id="UP001164803"/>
    </source>
</evidence>
<dbReference type="Proteomes" id="UP001164803">
    <property type="component" value="Chromosome"/>
</dbReference>
<organism evidence="4 5">
    <name type="scientific">Alicyclobacillus dauci</name>
    <dbReference type="NCBI Taxonomy" id="1475485"/>
    <lineage>
        <taxon>Bacteria</taxon>
        <taxon>Bacillati</taxon>
        <taxon>Bacillota</taxon>
        <taxon>Bacilli</taxon>
        <taxon>Bacillales</taxon>
        <taxon>Alicyclobacillaceae</taxon>
        <taxon>Alicyclobacillus</taxon>
    </lineage>
</organism>
<dbReference type="RefSeq" id="WP_268046412.1">
    <property type="nucleotide sequence ID" value="NZ_CP104064.1"/>
</dbReference>
<dbReference type="PROSITE" id="PS50111">
    <property type="entry name" value="CHEMOTAXIS_TRANSDUC_2"/>
    <property type="match status" value="1"/>
</dbReference>
<keyword evidence="5" id="KW-1185">Reference proteome</keyword>
<evidence type="ECO:0000313" key="4">
    <source>
        <dbReference type="EMBL" id="WAH38820.1"/>
    </source>
</evidence>
<reference evidence="4" key="1">
    <citation type="submission" date="2022-08" db="EMBL/GenBank/DDBJ databases">
        <title>Alicyclobacillus dauci DSM2870, complete genome.</title>
        <authorList>
            <person name="Wang Q."/>
            <person name="Cai R."/>
            <person name="Wang Z."/>
        </authorList>
    </citation>
    <scope>NUCLEOTIDE SEQUENCE</scope>
    <source>
        <strain evidence="4">DSM 28700</strain>
    </source>
</reference>
<dbReference type="PANTHER" id="PTHR32089:SF112">
    <property type="entry name" value="LYSOZYME-LIKE PROTEIN-RELATED"/>
    <property type="match status" value="1"/>
</dbReference>
<proteinExistence type="predicted"/>
<evidence type="ECO:0000259" key="3">
    <source>
        <dbReference type="PROSITE" id="PS50111"/>
    </source>
</evidence>
<dbReference type="InterPro" id="IPR004089">
    <property type="entry name" value="MCPsignal_dom"/>
</dbReference>
<dbReference type="SMART" id="SM00283">
    <property type="entry name" value="MA"/>
    <property type="match status" value="1"/>
</dbReference>
<sequence>MAILDTIVTVTPYFQRLVPYTHLVVTDREGYIFSIPGEDFFLEVFDAGKKFMEGSIGKETVTKGEVVSRIGNPQLTGGIPYQGTGVPIFEDGRVVGCICIFVPTKNKEILQATSDTIVAMVEELSATSDHLKENTKSLSTIADELSKESKEIEGSSSTIKEMTKLIEEVSAQTKILGLNAGIEAARAGDAGRGFQVIASEVRSLSERTGSSTQQITEAIDNVIQAIRDVDAKVQMIFEQIQHQVYDTEELVSSINQIVDVSDKLTSLAQVIRT</sequence>
<gene>
    <name evidence="4" type="ORF">NZD86_10240</name>
</gene>
<feature type="domain" description="Methyl-accepting transducer" evidence="3">
    <location>
        <begin position="108"/>
        <end position="273"/>
    </location>
</feature>
<dbReference type="SUPFAM" id="SSF58104">
    <property type="entry name" value="Methyl-accepting chemotaxis protein (MCP) signaling domain"/>
    <property type="match status" value="1"/>
</dbReference>
<keyword evidence="1 2" id="KW-0807">Transducer</keyword>
<name>A0ABY6Z7F1_9BACL</name>
<dbReference type="Pfam" id="PF00015">
    <property type="entry name" value="MCPsignal"/>
    <property type="match status" value="1"/>
</dbReference>
<dbReference type="EMBL" id="CP104064">
    <property type="protein sequence ID" value="WAH38820.1"/>
    <property type="molecule type" value="Genomic_DNA"/>
</dbReference>
<evidence type="ECO:0000256" key="1">
    <source>
        <dbReference type="ARBA" id="ARBA00023224"/>
    </source>
</evidence>